<keyword evidence="2" id="KW-0813">Transport</keyword>
<evidence type="ECO:0000256" key="4">
    <source>
        <dbReference type="ARBA" id="ARBA00022692"/>
    </source>
</evidence>
<accession>A0A0F8XE80</accession>
<feature type="transmembrane region" description="Helical" evidence="7">
    <location>
        <begin position="12"/>
        <end position="36"/>
    </location>
</feature>
<evidence type="ECO:0000256" key="6">
    <source>
        <dbReference type="ARBA" id="ARBA00023136"/>
    </source>
</evidence>
<gene>
    <name evidence="9" type="ORF">LCGC14_2956810</name>
</gene>
<evidence type="ECO:0000256" key="5">
    <source>
        <dbReference type="ARBA" id="ARBA00022989"/>
    </source>
</evidence>
<feature type="transmembrane region" description="Helical" evidence="7">
    <location>
        <begin position="260"/>
        <end position="278"/>
    </location>
</feature>
<keyword evidence="5 7" id="KW-1133">Transmembrane helix</keyword>
<feature type="transmembrane region" description="Helical" evidence="7">
    <location>
        <begin position="142"/>
        <end position="162"/>
    </location>
</feature>
<name>A0A0F8XE80_9ZZZZ</name>
<feature type="transmembrane region" description="Helical" evidence="7">
    <location>
        <begin position="168"/>
        <end position="191"/>
    </location>
</feature>
<evidence type="ECO:0000313" key="9">
    <source>
        <dbReference type="EMBL" id="KKK67163.1"/>
    </source>
</evidence>
<dbReference type="InterPro" id="IPR011701">
    <property type="entry name" value="MFS"/>
</dbReference>
<dbReference type="CDD" id="cd06173">
    <property type="entry name" value="MFS_MefA_like"/>
    <property type="match status" value="1"/>
</dbReference>
<dbReference type="PANTHER" id="PTHR43266">
    <property type="entry name" value="MACROLIDE-EFFLUX PROTEIN"/>
    <property type="match status" value="1"/>
</dbReference>
<comment type="caution">
    <text evidence="9">The sequence shown here is derived from an EMBL/GenBank/DDBJ whole genome shotgun (WGS) entry which is preliminary data.</text>
</comment>
<evidence type="ECO:0000259" key="8">
    <source>
        <dbReference type="PROSITE" id="PS50850"/>
    </source>
</evidence>
<keyword evidence="3" id="KW-1003">Cell membrane</keyword>
<dbReference type="InterPro" id="IPR036259">
    <property type="entry name" value="MFS_trans_sf"/>
</dbReference>
<dbReference type="PROSITE" id="PS50850">
    <property type="entry name" value="MFS"/>
    <property type="match status" value="1"/>
</dbReference>
<protein>
    <recommendedName>
        <fullName evidence="8">Major facilitator superfamily (MFS) profile domain-containing protein</fullName>
    </recommendedName>
</protein>
<dbReference type="SUPFAM" id="SSF103473">
    <property type="entry name" value="MFS general substrate transporter"/>
    <property type="match status" value="1"/>
</dbReference>
<proteinExistence type="predicted"/>
<dbReference type="GO" id="GO:0005886">
    <property type="term" value="C:plasma membrane"/>
    <property type="evidence" value="ECO:0007669"/>
    <property type="project" value="UniProtKB-SubCell"/>
</dbReference>
<evidence type="ECO:0000256" key="7">
    <source>
        <dbReference type="SAM" id="Phobius"/>
    </source>
</evidence>
<feature type="domain" description="Major facilitator superfamily (MFS) profile" evidence="8">
    <location>
        <begin position="9"/>
        <end position="302"/>
    </location>
</feature>
<dbReference type="PANTHER" id="PTHR43266:SF2">
    <property type="entry name" value="MAJOR FACILITATOR SUPERFAMILY (MFS) PROFILE DOMAIN-CONTAINING PROTEIN"/>
    <property type="match status" value="1"/>
</dbReference>
<feature type="non-terminal residue" evidence="9">
    <location>
        <position position="302"/>
    </location>
</feature>
<evidence type="ECO:0000256" key="1">
    <source>
        <dbReference type="ARBA" id="ARBA00004651"/>
    </source>
</evidence>
<dbReference type="Pfam" id="PF07690">
    <property type="entry name" value="MFS_1"/>
    <property type="match status" value="1"/>
</dbReference>
<dbReference type="EMBL" id="LAZR01059740">
    <property type="protein sequence ID" value="KKK67163.1"/>
    <property type="molecule type" value="Genomic_DNA"/>
</dbReference>
<keyword evidence="4 7" id="KW-0812">Transmembrane</keyword>
<evidence type="ECO:0000256" key="3">
    <source>
        <dbReference type="ARBA" id="ARBA00022475"/>
    </source>
</evidence>
<feature type="transmembrane region" description="Helical" evidence="7">
    <location>
        <begin position="222"/>
        <end position="240"/>
    </location>
</feature>
<dbReference type="Gene3D" id="1.20.1250.20">
    <property type="entry name" value="MFS general substrate transporter like domains"/>
    <property type="match status" value="1"/>
</dbReference>
<evidence type="ECO:0000256" key="2">
    <source>
        <dbReference type="ARBA" id="ARBA00022448"/>
    </source>
</evidence>
<dbReference type="InterPro" id="IPR020846">
    <property type="entry name" value="MFS_dom"/>
</dbReference>
<feature type="transmembrane region" description="Helical" evidence="7">
    <location>
        <begin position="48"/>
        <end position="70"/>
    </location>
</feature>
<dbReference type="AlphaFoldDB" id="A0A0F8XE80"/>
<reference evidence="9" key="1">
    <citation type="journal article" date="2015" name="Nature">
        <title>Complex archaea that bridge the gap between prokaryotes and eukaryotes.</title>
        <authorList>
            <person name="Spang A."/>
            <person name="Saw J.H."/>
            <person name="Jorgensen S.L."/>
            <person name="Zaremba-Niedzwiedzka K."/>
            <person name="Martijn J."/>
            <person name="Lind A.E."/>
            <person name="van Eijk R."/>
            <person name="Schleper C."/>
            <person name="Guy L."/>
            <person name="Ettema T.J."/>
        </authorList>
    </citation>
    <scope>NUCLEOTIDE SEQUENCE</scope>
</reference>
<keyword evidence="6 7" id="KW-0472">Membrane</keyword>
<feature type="transmembrane region" description="Helical" evidence="7">
    <location>
        <begin position="104"/>
        <end position="121"/>
    </location>
</feature>
<sequence length="302" mass="32778">MSFNKRKHSFKFLNATQFLGALNDNVFKLILVYFIINLQGLPDASTILAKAGAIFVIPFLIFSAAAGVLADRLSKRNIIIAMKMAEVLVMALSIFAVVLKTPTFFYTLLFFMGMQSAVFGPSKYGIIPEIVDPKYVSKANGALNSFTYLAIIIGTFLASFITDVTNKNFIIATILCVIIAAIGLSTSFGVIKTPAKRSKKKINPLFFYEIYKTLVLCAKKRYLISAVLGSAFFLFIGGFTQLNTIPYAIESLNLTEIGGGYLFLATAVGIAIGSTLAGRLSKDRVEPGLACLAGFFVGIVFI</sequence>
<comment type="subcellular location">
    <subcellularLocation>
        <location evidence="1">Cell membrane</location>
        <topology evidence="1">Multi-pass membrane protein</topology>
    </subcellularLocation>
</comment>
<feature type="transmembrane region" description="Helical" evidence="7">
    <location>
        <begin position="77"/>
        <end position="98"/>
    </location>
</feature>
<dbReference type="GO" id="GO:0022857">
    <property type="term" value="F:transmembrane transporter activity"/>
    <property type="evidence" value="ECO:0007669"/>
    <property type="project" value="InterPro"/>
</dbReference>
<organism evidence="9">
    <name type="scientific">marine sediment metagenome</name>
    <dbReference type="NCBI Taxonomy" id="412755"/>
    <lineage>
        <taxon>unclassified sequences</taxon>
        <taxon>metagenomes</taxon>
        <taxon>ecological metagenomes</taxon>
    </lineage>
</organism>